<dbReference type="OrthoDB" id="4062651at2759"/>
<dbReference type="GO" id="GO:0110031">
    <property type="term" value="P:negative regulation of G2/MI transition of meiotic cell cycle"/>
    <property type="evidence" value="ECO:0007669"/>
    <property type="project" value="TreeGrafter"/>
</dbReference>
<dbReference type="InterPro" id="IPR000719">
    <property type="entry name" value="Prot_kinase_dom"/>
</dbReference>
<keyword evidence="2" id="KW-0547">Nucleotide-binding</keyword>
<evidence type="ECO:0000313" key="6">
    <source>
        <dbReference type="EMBL" id="KXS17442.1"/>
    </source>
</evidence>
<dbReference type="PANTHER" id="PTHR11042">
    <property type="entry name" value="EUKARYOTIC TRANSLATION INITIATION FACTOR 2-ALPHA KINASE EIF2-ALPHA KINASE -RELATED"/>
    <property type="match status" value="1"/>
</dbReference>
<dbReference type="Proteomes" id="UP000070544">
    <property type="component" value="Unassembled WGS sequence"/>
</dbReference>
<evidence type="ECO:0000313" key="7">
    <source>
        <dbReference type="Proteomes" id="UP000070544"/>
    </source>
</evidence>
<sequence length="121" mass="13746">GVSRNGEKNFFVSPLMENCNAREYLERLKTDGVSELFDIARGLKYQHDNDIRHLDVKPDNAIFDGQHRALVTDFGTCIVRELEGKDHGTGTRLYMSPERLRGEVPTPKANVFAFAITMFEV</sequence>
<dbReference type="EMBL" id="KQ965747">
    <property type="protein sequence ID" value="KXS17442.1"/>
    <property type="molecule type" value="Genomic_DNA"/>
</dbReference>
<dbReference type="SUPFAM" id="SSF56112">
    <property type="entry name" value="Protein kinase-like (PK-like)"/>
    <property type="match status" value="1"/>
</dbReference>
<reference evidence="6 7" key="1">
    <citation type="journal article" date="2015" name="Genome Biol. Evol.">
        <title>Phylogenomic analyses indicate that early fungi evolved digesting cell walls of algal ancestors of land plants.</title>
        <authorList>
            <person name="Chang Y."/>
            <person name="Wang S."/>
            <person name="Sekimoto S."/>
            <person name="Aerts A.L."/>
            <person name="Choi C."/>
            <person name="Clum A."/>
            <person name="LaButti K.M."/>
            <person name="Lindquist E.A."/>
            <person name="Yee Ngan C."/>
            <person name="Ohm R.A."/>
            <person name="Salamov A.A."/>
            <person name="Grigoriev I.V."/>
            <person name="Spatafora J.W."/>
            <person name="Berbee M.L."/>
        </authorList>
    </citation>
    <scope>NUCLEOTIDE SEQUENCE [LARGE SCALE GENOMIC DNA]</scope>
    <source>
        <strain evidence="6 7">JEL478</strain>
    </source>
</reference>
<dbReference type="STRING" id="1344416.A0A139AKW5"/>
<evidence type="ECO:0000256" key="1">
    <source>
        <dbReference type="ARBA" id="ARBA00022679"/>
    </source>
</evidence>
<evidence type="ECO:0000256" key="2">
    <source>
        <dbReference type="ARBA" id="ARBA00022741"/>
    </source>
</evidence>
<keyword evidence="7" id="KW-1185">Reference proteome</keyword>
<gene>
    <name evidence="6" type="ORF">M427DRAFT_87382</name>
</gene>
<dbReference type="PANTHER" id="PTHR11042:SF177">
    <property type="entry name" value="PROTEIN KINASE DDB_G0291842-RELATED"/>
    <property type="match status" value="1"/>
</dbReference>
<dbReference type="Gene3D" id="1.10.510.10">
    <property type="entry name" value="Transferase(Phosphotransferase) domain 1"/>
    <property type="match status" value="1"/>
</dbReference>
<evidence type="ECO:0000256" key="4">
    <source>
        <dbReference type="ARBA" id="ARBA00022840"/>
    </source>
</evidence>
<evidence type="ECO:0000259" key="5">
    <source>
        <dbReference type="PROSITE" id="PS50011"/>
    </source>
</evidence>
<feature type="non-terminal residue" evidence="6">
    <location>
        <position position="121"/>
    </location>
</feature>
<feature type="domain" description="Protein kinase" evidence="5">
    <location>
        <begin position="1"/>
        <end position="121"/>
    </location>
</feature>
<organism evidence="6 7">
    <name type="scientific">Gonapodya prolifera (strain JEL478)</name>
    <name type="common">Monoblepharis prolifera</name>
    <dbReference type="NCBI Taxonomy" id="1344416"/>
    <lineage>
        <taxon>Eukaryota</taxon>
        <taxon>Fungi</taxon>
        <taxon>Fungi incertae sedis</taxon>
        <taxon>Chytridiomycota</taxon>
        <taxon>Chytridiomycota incertae sedis</taxon>
        <taxon>Monoblepharidomycetes</taxon>
        <taxon>Monoblepharidales</taxon>
        <taxon>Gonapodyaceae</taxon>
        <taxon>Gonapodya</taxon>
    </lineage>
</organism>
<dbReference type="GO" id="GO:0004672">
    <property type="term" value="F:protein kinase activity"/>
    <property type="evidence" value="ECO:0007669"/>
    <property type="project" value="InterPro"/>
</dbReference>
<accession>A0A139AKW5</accession>
<dbReference type="GO" id="GO:0005524">
    <property type="term" value="F:ATP binding"/>
    <property type="evidence" value="ECO:0007669"/>
    <property type="project" value="UniProtKB-KW"/>
</dbReference>
<keyword evidence="4" id="KW-0067">ATP-binding</keyword>
<dbReference type="AlphaFoldDB" id="A0A139AKW5"/>
<evidence type="ECO:0000256" key="3">
    <source>
        <dbReference type="ARBA" id="ARBA00022777"/>
    </source>
</evidence>
<dbReference type="GO" id="GO:0005634">
    <property type="term" value="C:nucleus"/>
    <property type="evidence" value="ECO:0007669"/>
    <property type="project" value="TreeGrafter"/>
</dbReference>
<feature type="non-terminal residue" evidence="6">
    <location>
        <position position="1"/>
    </location>
</feature>
<dbReference type="InterPro" id="IPR050339">
    <property type="entry name" value="CC_SR_Kinase"/>
</dbReference>
<keyword evidence="3 6" id="KW-0418">Kinase</keyword>
<dbReference type="GO" id="GO:0005737">
    <property type="term" value="C:cytoplasm"/>
    <property type="evidence" value="ECO:0007669"/>
    <property type="project" value="TreeGrafter"/>
</dbReference>
<dbReference type="Pfam" id="PF00069">
    <property type="entry name" value="Pkinase"/>
    <property type="match status" value="1"/>
</dbReference>
<dbReference type="InterPro" id="IPR011009">
    <property type="entry name" value="Kinase-like_dom_sf"/>
</dbReference>
<protein>
    <submittedName>
        <fullName evidence="6">Kinase-like protein</fullName>
    </submittedName>
</protein>
<dbReference type="PROSITE" id="PS50011">
    <property type="entry name" value="PROTEIN_KINASE_DOM"/>
    <property type="match status" value="1"/>
</dbReference>
<name>A0A139AKW5_GONPJ</name>
<proteinExistence type="predicted"/>
<keyword evidence="1" id="KW-0808">Transferase</keyword>